<name>A0A9D5DFP4_9CRYT</name>
<comment type="caution">
    <text evidence="3">The sequence shown here is derived from an EMBL/GenBank/DDBJ whole genome shotgun (WGS) entry which is preliminary data.</text>
</comment>
<feature type="region of interest" description="Disordered" evidence="1">
    <location>
        <begin position="817"/>
        <end position="838"/>
    </location>
</feature>
<sequence>MDILRVVGCYVVLFLLQILSRASCGPVILIHEELVSEFGQQSKPGPGSRNRAEVDQVNGICDGPNKVIEFIIQHVPLVHEGYIGLKCRCMHFESEGVPDLNGSQLKGLRCTSENNLSSPNLDMNAKDVLKEFAADTKLIELLHHSYVNRGLRLEIISSISWYNTEEFCKVGFIGLRDDLVAFPKLDTEHYSLIETGMSFCNYIGRRENVFFEHPSPVTEILEGDIFQDTYYFNPNFSPVEEYDKMSKYYNEGDVFEWDMSHEEFAAGDSQDKVSSVDQESEQENYSSPPSEFEEQPENVDSYYGTKYHFGFEPFLRLSYKAKKPYPRVFVKPNPPYTKAISPLNRSIKYNYYLVAGKWQVSITPGYSRVSKENSIHSILGSKYNSKDKEKYVVEKLKDIAFRWRKLTFSNSHKEFRGCSVGDKSAIPRYRDSFKVYDPTKPSFNAYPSNFHTETVFEIMNSRSLFSDSFHSGKNHCSFNGNIRECLRLIRSRIRDKTLNFIIGHLLVNIIYDSWITWGSEIWHISSMLNVEKLFMDMPSDSNINTGLDPFSTLITRLFSAKPLNDDKMDIISLLKSNLERDDLNSCSLEMDALQFGVLSINPLLINKFWSLFTENNCMISSDSAFVTWITNKFSLKLPNKQKSESSIEDESRRVGESSNSVAAKNQVNSWLTSPLPTYFDRVDPGIEVEHGNNIEKEAILPETYEYSELLEMYVRNDPGVEAENSIKRRRFFNSNYFSKRNNLKWVSFIVRNVPFRDNMLKSLEFKCGIGYWPYKGGEYSWMGNYFCEVAFLSSGFHSHGLDFSSYESYYSRDYEYNSDEDGKSHNIDPGRASKDDKNESHFIRLSRNRMIGIEFETSYPHRCGIGYLGNESQKTLTSVKGNHLLKISLGFCIMHGFKLQWLSDDSFNIYTEVLYKYTQALESGMTYYERNGFELSGSVQQRVYSNNTCSGVILDHPRNGEFKEYSFKSQTMECQISYDPIIVTDGMRKDELFYMRDKYINLLFDLRFGCDDVESISGGYSGINSHCLDFYPLLERVELDSKKPTCKFELEKEWKIIKKYFPNECSIGSRIGDCHKKIRSEINCDKKNRLGCLLDKFITENFIKPANMENISIHFDRISLLLMQGINRYTRDWNKVGVNALHDLVSKLVSRNDLDFYLENGINGILRHRLSMFMDEFLKNSNDETLNQAKELFSYSGIWMDTHTIPLFWRLAMFRIEDIPFFTKKPDLFRQIFGSNISQESKSFRMKSKGGARSSETMGSGHSAIDQSIRRKYDISSNIPLYCPLAIGYFWIDKFMWQMYRYPGSNLQDISPIKV</sequence>
<evidence type="ECO:0000256" key="1">
    <source>
        <dbReference type="SAM" id="MobiDB-lite"/>
    </source>
</evidence>
<keyword evidence="2" id="KW-0732">Signal</keyword>
<gene>
    <name evidence="3" type="ORF">OJ253_3005</name>
</gene>
<accession>A0A9D5DFP4</accession>
<dbReference type="EMBL" id="JAPCXC010000089">
    <property type="protein sequence ID" value="KAJ1605799.1"/>
    <property type="molecule type" value="Genomic_DNA"/>
</dbReference>
<dbReference type="OrthoDB" id="337624at2759"/>
<protein>
    <submittedName>
        <fullName evidence="3">Uncharacterized protein</fullName>
    </submittedName>
</protein>
<feature type="chain" id="PRO_5038693874" evidence="2">
    <location>
        <begin position="25"/>
        <end position="1315"/>
    </location>
</feature>
<dbReference type="Proteomes" id="UP001067231">
    <property type="component" value="Unassembled WGS sequence"/>
</dbReference>
<evidence type="ECO:0000313" key="3">
    <source>
        <dbReference type="EMBL" id="KAJ1605799.1"/>
    </source>
</evidence>
<organism evidence="3">
    <name type="scientific">Cryptosporidium canis</name>
    <dbReference type="NCBI Taxonomy" id="195482"/>
    <lineage>
        <taxon>Eukaryota</taxon>
        <taxon>Sar</taxon>
        <taxon>Alveolata</taxon>
        <taxon>Apicomplexa</taxon>
        <taxon>Conoidasida</taxon>
        <taxon>Coccidia</taxon>
        <taxon>Eucoccidiorida</taxon>
        <taxon>Eimeriorina</taxon>
        <taxon>Cryptosporidiidae</taxon>
        <taxon>Cryptosporidium</taxon>
    </lineage>
</organism>
<feature type="signal peptide" evidence="2">
    <location>
        <begin position="1"/>
        <end position="24"/>
    </location>
</feature>
<evidence type="ECO:0000256" key="2">
    <source>
        <dbReference type="SAM" id="SignalP"/>
    </source>
</evidence>
<reference evidence="3" key="1">
    <citation type="submission" date="2022-10" db="EMBL/GenBank/DDBJ databases">
        <title>Adaptive evolution leads to modifications in subtelomeric GC content in a zoonotic Cryptosporidium species.</title>
        <authorList>
            <person name="Li J."/>
            <person name="Feng Y."/>
            <person name="Xiao L."/>
        </authorList>
    </citation>
    <scope>NUCLEOTIDE SEQUENCE</scope>
    <source>
        <strain evidence="3">33844</strain>
    </source>
</reference>
<proteinExistence type="predicted"/>
<feature type="region of interest" description="Disordered" evidence="1">
    <location>
        <begin position="268"/>
        <end position="297"/>
    </location>
</feature>